<name>A0ACC3TVP4_9ASCO</name>
<sequence>MALNWLFVADQVDETTIDQRLLEEGIDLSIDPFPESPAVSAWALKAIPTVLTGTPLPSLKAIEGSAHQQRLDEQMDDLDNDVVMRDVTQESIRPEPVSAVEQLIRQPPKGPADSLRARLLRKQVSAAALSKVGKENADPASFIQQPASFKRTGPAARDLQIPTVDTPTRRPAAKDPPVSILRTPGTASTKKVVSFAFAQNKSSETYHDHRDNYKSTARIRSGLPTNFPGKFPSPYTPKTSVFDRLDLAETPATSSARRRELAKSRLSNEVTRLELTVDDHTKQEIVVEQSKCSMSSSRQSGDEGDNGQQNNKPDRRRHSKSDIKKLRFICNQVSENNQNLAKLVAQKTVNNIRTQDDSCRRSTRFAQSATVADADPLYWKRRFEETEEERLQLLEMLEEVQKHSEYVTEFGQEQDRRIIDLQRQLDEESRKGKETVLMVQALSREMKFLKDKSSEVNRRRLKQLAENRKIKFSE</sequence>
<keyword evidence="2" id="KW-1185">Reference proteome</keyword>
<dbReference type="Proteomes" id="UP001489719">
    <property type="component" value="Unassembled WGS sequence"/>
</dbReference>
<accession>A0ACC3TVP4</accession>
<protein>
    <submittedName>
        <fullName evidence="1">Uncharacterized protein</fullName>
    </submittedName>
</protein>
<evidence type="ECO:0000313" key="1">
    <source>
        <dbReference type="EMBL" id="KAK9325053.1"/>
    </source>
</evidence>
<comment type="caution">
    <text evidence="1">The sequence shown here is derived from an EMBL/GenBank/DDBJ whole genome shotgun (WGS) entry which is preliminary data.</text>
</comment>
<gene>
    <name evidence="1" type="ORF">V1517DRAFT_343713</name>
</gene>
<organism evidence="1 2">
    <name type="scientific">Lipomyces orientalis</name>
    <dbReference type="NCBI Taxonomy" id="1233043"/>
    <lineage>
        <taxon>Eukaryota</taxon>
        <taxon>Fungi</taxon>
        <taxon>Dikarya</taxon>
        <taxon>Ascomycota</taxon>
        <taxon>Saccharomycotina</taxon>
        <taxon>Lipomycetes</taxon>
        <taxon>Lipomycetales</taxon>
        <taxon>Lipomycetaceae</taxon>
        <taxon>Lipomyces</taxon>
    </lineage>
</organism>
<reference evidence="2" key="1">
    <citation type="journal article" date="2024" name="Front. Bioeng. Biotechnol.">
        <title>Genome-scale model development and genomic sequencing of the oleaginous clade Lipomyces.</title>
        <authorList>
            <person name="Czajka J.J."/>
            <person name="Han Y."/>
            <person name="Kim J."/>
            <person name="Mondo S.J."/>
            <person name="Hofstad B.A."/>
            <person name="Robles A."/>
            <person name="Haridas S."/>
            <person name="Riley R."/>
            <person name="LaButti K."/>
            <person name="Pangilinan J."/>
            <person name="Andreopoulos W."/>
            <person name="Lipzen A."/>
            <person name="Yan J."/>
            <person name="Wang M."/>
            <person name="Ng V."/>
            <person name="Grigoriev I.V."/>
            <person name="Spatafora J.W."/>
            <person name="Magnuson J.K."/>
            <person name="Baker S.E."/>
            <person name="Pomraning K.R."/>
        </authorList>
    </citation>
    <scope>NUCLEOTIDE SEQUENCE [LARGE SCALE GENOMIC DNA]</scope>
    <source>
        <strain evidence="2">CBS 10300</strain>
    </source>
</reference>
<dbReference type="EMBL" id="MU970043">
    <property type="protein sequence ID" value="KAK9325053.1"/>
    <property type="molecule type" value="Genomic_DNA"/>
</dbReference>
<proteinExistence type="predicted"/>
<evidence type="ECO:0000313" key="2">
    <source>
        <dbReference type="Proteomes" id="UP001489719"/>
    </source>
</evidence>